<dbReference type="EMBL" id="JACMHY010000005">
    <property type="protein sequence ID" value="MBC2866304.1"/>
    <property type="molecule type" value="Genomic_DNA"/>
</dbReference>
<comment type="similarity">
    <text evidence="1 5">Belongs to the peptidase S8 family.</text>
</comment>
<dbReference type="InterPro" id="IPR050131">
    <property type="entry name" value="Peptidase_S8_subtilisin-like"/>
</dbReference>
<evidence type="ECO:0000256" key="2">
    <source>
        <dbReference type="ARBA" id="ARBA00022670"/>
    </source>
</evidence>
<evidence type="ECO:0000256" key="3">
    <source>
        <dbReference type="ARBA" id="ARBA00022801"/>
    </source>
</evidence>
<feature type="active site" description="Charge relay system" evidence="5">
    <location>
        <position position="125"/>
    </location>
</feature>
<feature type="compositionally biased region" description="Low complexity" evidence="6">
    <location>
        <begin position="255"/>
        <end position="268"/>
    </location>
</feature>
<dbReference type="GO" id="GO:0006508">
    <property type="term" value="P:proteolysis"/>
    <property type="evidence" value="ECO:0007669"/>
    <property type="project" value="UniProtKB-KW"/>
</dbReference>
<dbReference type="InterPro" id="IPR000209">
    <property type="entry name" value="Peptidase_S8/S53_dom"/>
</dbReference>
<dbReference type="PROSITE" id="PS51892">
    <property type="entry name" value="SUBTILASE"/>
    <property type="match status" value="1"/>
</dbReference>
<sequence length="404" mass="39973">MAVFSAALLLSCAAPASAAVRAPGWAAPPRPGGAVPVAAGEQKLPGMPPLPAPQAGQADCVPVSAVRARKQDWARRRLDLDKIRAYGTGDGVTVAVIDTGVATRAAGLRGRVTAGDGADRDCPGHGTFVAGLVAGAAGGSPDLGGVAPHAEVLGLRGTDDLGRPDAARIASAVRAATSAGADVITVSPALPQRDADLSAAVAAARRAGAVVVAAAAPDPPAGAADPAPSRRYWPASEPGVLSVVDMQPSGDRPDGALPTPDADLAAPGTGVVSGGPCGQGSYLGSGPSLAAAFVAGTAAVVRGAHPRASADEVVRRLLSTAYPANVAQLDAYAAVTGVPDTAAHSPRPEDPGPVRLRDTAVADRATRRATWLALGGAAGVVAVAWAAFALPRARARRWRPAGQD</sequence>
<keyword evidence="7" id="KW-0472">Membrane</keyword>
<feature type="active site" description="Charge relay system" evidence="5">
    <location>
        <position position="98"/>
    </location>
</feature>
<dbReference type="PANTHER" id="PTHR43806:SF11">
    <property type="entry name" value="CEREVISIN-RELATED"/>
    <property type="match status" value="1"/>
</dbReference>
<dbReference type="InterPro" id="IPR036852">
    <property type="entry name" value="Peptidase_S8/S53_dom_sf"/>
</dbReference>
<evidence type="ECO:0000313" key="11">
    <source>
        <dbReference type="Proteomes" id="UP000517694"/>
    </source>
</evidence>
<organism evidence="10 11">
    <name type="scientific">Streptomyces mexicanus</name>
    <dbReference type="NCBI Taxonomy" id="178566"/>
    <lineage>
        <taxon>Bacteria</taxon>
        <taxon>Bacillati</taxon>
        <taxon>Actinomycetota</taxon>
        <taxon>Actinomycetes</taxon>
        <taxon>Kitasatosporales</taxon>
        <taxon>Streptomycetaceae</taxon>
        <taxon>Streptomyces</taxon>
    </lineage>
</organism>
<feature type="transmembrane region" description="Helical" evidence="7">
    <location>
        <begin position="371"/>
        <end position="390"/>
    </location>
</feature>
<proteinExistence type="inferred from homology"/>
<evidence type="ECO:0000313" key="10">
    <source>
        <dbReference type="EMBL" id="MBC2866304.1"/>
    </source>
</evidence>
<dbReference type="PROSITE" id="PS00137">
    <property type="entry name" value="SUBTILASE_HIS"/>
    <property type="match status" value="1"/>
</dbReference>
<name>A0A7X1LR50_9ACTN</name>
<evidence type="ECO:0000256" key="4">
    <source>
        <dbReference type="ARBA" id="ARBA00022825"/>
    </source>
</evidence>
<evidence type="ECO:0000256" key="1">
    <source>
        <dbReference type="ARBA" id="ARBA00011073"/>
    </source>
</evidence>
<feature type="domain" description="Peptidase S8/S53" evidence="9">
    <location>
        <begin position="89"/>
        <end position="324"/>
    </location>
</feature>
<dbReference type="SUPFAM" id="SSF52743">
    <property type="entry name" value="Subtilisin-like"/>
    <property type="match status" value="1"/>
</dbReference>
<dbReference type="InterPro" id="IPR022398">
    <property type="entry name" value="Peptidase_S8_His-AS"/>
</dbReference>
<evidence type="ECO:0000256" key="5">
    <source>
        <dbReference type="PROSITE-ProRule" id="PRU01240"/>
    </source>
</evidence>
<dbReference type="GO" id="GO:0004252">
    <property type="term" value="F:serine-type endopeptidase activity"/>
    <property type="evidence" value="ECO:0007669"/>
    <property type="project" value="UniProtKB-UniRule"/>
</dbReference>
<dbReference type="AlphaFoldDB" id="A0A7X1LR50"/>
<feature type="chain" id="PRO_5031501841" evidence="8">
    <location>
        <begin position="19"/>
        <end position="404"/>
    </location>
</feature>
<feature type="active site" description="Charge relay system" evidence="5">
    <location>
        <position position="288"/>
    </location>
</feature>
<gene>
    <name evidence="10" type="ORF">H1R13_15305</name>
</gene>
<keyword evidence="3 5" id="KW-0378">Hydrolase</keyword>
<feature type="signal peptide" evidence="8">
    <location>
        <begin position="1"/>
        <end position="18"/>
    </location>
</feature>
<keyword evidence="11" id="KW-1185">Reference proteome</keyword>
<evidence type="ECO:0000259" key="9">
    <source>
        <dbReference type="Pfam" id="PF00082"/>
    </source>
</evidence>
<keyword evidence="4 5" id="KW-0720">Serine protease</keyword>
<evidence type="ECO:0000256" key="6">
    <source>
        <dbReference type="SAM" id="MobiDB-lite"/>
    </source>
</evidence>
<reference evidence="10 11" key="1">
    <citation type="submission" date="2020-08" db="EMBL/GenBank/DDBJ databases">
        <title>Whole-Genome Sequence of French Clinical Streptomyces mexicanus Strain Q0842.</title>
        <authorList>
            <person name="Boxberger M."/>
            <person name="La Scola B."/>
        </authorList>
    </citation>
    <scope>NUCLEOTIDE SEQUENCE [LARGE SCALE GENOMIC DNA]</scope>
    <source>
        <strain evidence="10 11">Marseille-Q0842</strain>
    </source>
</reference>
<keyword evidence="8" id="KW-0732">Signal</keyword>
<evidence type="ECO:0000256" key="8">
    <source>
        <dbReference type="SAM" id="SignalP"/>
    </source>
</evidence>
<evidence type="ECO:0000256" key="7">
    <source>
        <dbReference type="SAM" id="Phobius"/>
    </source>
</evidence>
<dbReference type="InterPro" id="IPR015500">
    <property type="entry name" value="Peptidase_S8_subtilisin-rel"/>
</dbReference>
<accession>A0A7X1LR50</accession>
<dbReference type="Pfam" id="PF00082">
    <property type="entry name" value="Peptidase_S8"/>
    <property type="match status" value="1"/>
</dbReference>
<dbReference type="PANTHER" id="PTHR43806">
    <property type="entry name" value="PEPTIDASE S8"/>
    <property type="match status" value="1"/>
</dbReference>
<feature type="region of interest" description="Disordered" evidence="6">
    <location>
        <begin position="244"/>
        <end position="268"/>
    </location>
</feature>
<dbReference type="Gene3D" id="3.40.50.200">
    <property type="entry name" value="Peptidase S8/S53 domain"/>
    <property type="match status" value="1"/>
</dbReference>
<keyword evidence="2 5" id="KW-0645">Protease</keyword>
<comment type="caution">
    <text evidence="10">The sequence shown here is derived from an EMBL/GenBank/DDBJ whole genome shotgun (WGS) entry which is preliminary data.</text>
</comment>
<keyword evidence="7" id="KW-0812">Transmembrane</keyword>
<dbReference type="Proteomes" id="UP000517694">
    <property type="component" value="Unassembled WGS sequence"/>
</dbReference>
<keyword evidence="7" id="KW-1133">Transmembrane helix</keyword>
<dbReference type="PRINTS" id="PR00723">
    <property type="entry name" value="SUBTILISIN"/>
</dbReference>
<protein>
    <submittedName>
        <fullName evidence="10">S8 family serine peptidase</fullName>
    </submittedName>
</protein>